<dbReference type="AlphaFoldDB" id="A0A917D732"/>
<feature type="domain" description="CBS" evidence="2">
    <location>
        <begin position="1"/>
        <end position="55"/>
    </location>
</feature>
<dbReference type="CDD" id="cd06426">
    <property type="entry name" value="NTP_transferase_like_2"/>
    <property type="match status" value="1"/>
</dbReference>
<dbReference type="InterPro" id="IPR050486">
    <property type="entry name" value="Mannose-1P_guanyltransferase"/>
</dbReference>
<dbReference type="CDD" id="cd04607">
    <property type="entry name" value="CBS_pair_NTP_transferase_assoc"/>
    <property type="match status" value="1"/>
</dbReference>
<dbReference type="InterPro" id="IPR046342">
    <property type="entry name" value="CBS_dom_sf"/>
</dbReference>
<organism evidence="3 4">
    <name type="scientific">Lysinibacillus alkalisoli</name>
    <dbReference type="NCBI Taxonomy" id="1911548"/>
    <lineage>
        <taxon>Bacteria</taxon>
        <taxon>Bacillati</taxon>
        <taxon>Bacillota</taxon>
        <taxon>Bacilli</taxon>
        <taxon>Bacillales</taxon>
        <taxon>Bacillaceae</taxon>
        <taxon>Lysinibacillus</taxon>
    </lineage>
</organism>
<dbReference type="PROSITE" id="PS51371">
    <property type="entry name" value="CBS"/>
    <property type="match status" value="1"/>
</dbReference>
<dbReference type="RefSeq" id="WP_188613386.1">
    <property type="nucleotide sequence ID" value="NZ_BMJT01000001.1"/>
</dbReference>
<evidence type="ECO:0000256" key="1">
    <source>
        <dbReference type="PROSITE-ProRule" id="PRU00703"/>
    </source>
</evidence>
<reference evidence="3" key="1">
    <citation type="journal article" date="2014" name="Int. J. Syst. Evol. Microbiol.">
        <title>Complete genome sequence of Corynebacterium casei LMG S-19264T (=DSM 44701T), isolated from a smear-ripened cheese.</title>
        <authorList>
            <consortium name="US DOE Joint Genome Institute (JGI-PGF)"/>
            <person name="Walter F."/>
            <person name="Albersmeier A."/>
            <person name="Kalinowski J."/>
            <person name="Ruckert C."/>
        </authorList>
    </citation>
    <scope>NUCLEOTIDE SEQUENCE</scope>
    <source>
        <strain evidence="3">CGMCC 1.15760</strain>
    </source>
</reference>
<dbReference type="Proteomes" id="UP000616608">
    <property type="component" value="Unassembled WGS sequence"/>
</dbReference>
<accession>A0A917D732</accession>
<dbReference type="Gene3D" id="3.10.580.10">
    <property type="entry name" value="CBS-domain"/>
    <property type="match status" value="1"/>
</dbReference>
<sequence>MNDILVTNETTLMDTMKILDQSAKQFIVVVNEENKLQGTVTDGDIRRAILRGLPLNIPISEVMNPNPIYGFSKRTMEEHRLFMQQHNVKQLPLVDTDKVVRDVLFYENIISTKRRSNTIVLMVGGLGTRLRPLTNDLPKPMLPIGGKPILENIIMHFKSFGFVNFILSVNYKKEIIKNYFQDGRSFGVTITYIEETERLGTAGALSLIKEDIDEAFFVMNGDLLTNTNFEQLLDFHLVNQATATMCVREYEYQVPYGVIEVNEHKLASIVEKPVQKHFVNAGIYVLEPEALTYIPKNQYYDMPELFNCLIQQQKDVSAFPIREYWMDIGQLKDYERAQLKYKEKE</sequence>
<dbReference type="PANTHER" id="PTHR22572">
    <property type="entry name" value="SUGAR-1-PHOSPHATE GUANYL TRANSFERASE"/>
    <property type="match status" value="1"/>
</dbReference>
<evidence type="ECO:0000313" key="4">
    <source>
        <dbReference type="Proteomes" id="UP000616608"/>
    </source>
</evidence>
<protein>
    <submittedName>
        <fullName evidence="3">Alcohol dehydrogenase</fullName>
    </submittedName>
</protein>
<dbReference type="InterPro" id="IPR029044">
    <property type="entry name" value="Nucleotide-diphossugar_trans"/>
</dbReference>
<evidence type="ECO:0000259" key="2">
    <source>
        <dbReference type="PROSITE" id="PS51371"/>
    </source>
</evidence>
<dbReference type="Gene3D" id="3.90.550.10">
    <property type="entry name" value="Spore Coat Polysaccharide Biosynthesis Protein SpsA, Chain A"/>
    <property type="match status" value="1"/>
</dbReference>
<reference evidence="3" key="2">
    <citation type="submission" date="2020-09" db="EMBL/GenBank/DDBJ databases">
        <authorList>
            <person name="Sun Q."/>
            <person name="Zhou Y."/>
        </authorList>
    </citation>
    <scope>NUCLEOTIDE SEQUENCE</scope>
    <source>
        <strain evidence="3">CGMCC 1.15760</strain>
    </source>
</reference>
<dbReference type="EMBL" id="BMJT01000001">
    <property type="protein sequence ID" value="GGG13314.1"/>
    <property type="molecule type" value="Genomic_DNA"/>
</dbReference>
<comment type="caution">
    <text evidence="3">The sequence shown here is derived from an EMBL/GenBank/DDBJ whole genome shotgun (WGS) entry which is preliminary data.</text>
</comment>
<keyword evidence="1" id="KW-0129">CBS domain</keyword>
<dbReference type="SUPFAM" id="SSF53448">
    <property type="entry name" value="Nucleotide-diphospho-sugar transferases"/>
    <property type="match status" value="1"/>
</dbReference>
<proteinExistence type="predicted"/>
<dbReference type="Pfam" id="PF00483">
    <property type="entry name" value="NTP_transferase"/>
    <property type="match status" value="1"/>
</dbReference>
<dbReference type="Pfam" id="PF00571">
    <property type="entry name" value="CBS"/>
    <property type="match status" value="1"/>
</dbReference>
<dbReference type="InterPro" id="IPR005835">
    <property type="entry name" value="NTP_transferase_dom"/>
</dbReference>
<dbReference type="InterPro" id="IPR000644">
    <property type="entry name" value="CBS_dom"/>
</dbReference>
<keyword evidence="4" id="KW-1185">Reference proteome</keyword>
<name>A0A917D732_9BACI</name>
<evidence type="ECO:0000313" key="3">
    <source>
        <dbReference type="EMBL" id="GGG13314.1"/>
    </source>
</evidence>
<gene>
    <name evidence="3" type="ORF">GCM10007425_04510</name>
</gene>